<proteinExistence type="predicted"/>
<accession>A0A0F9W9I2</accession>
<name>A0A0F9W9I2_9ZZZZ</name>
<reference evidence="1" key="1">
    <citation type="journal article" date="2015" name="Nature">
        <title>Complex archaea that bridge the gap between prokaryotes and eukaryotes.</title>
        <authorList>
            <person name="Spang A."/>
            <person name="Saw J.H."/>
            <person name="Jorgensen S.L."/>
            <person name="Zaremba-Niedzwiedzka K."/>
            <person name="Martijn J."/>
            <person name="Lind A.E."/>
            <person name="van Eijk R."/>
            <person name="Schleper C."/>
            <person name="Guy L."/>
            <person name="Ettema T.J."/>
        </authorList>
    </citation>
    <scope>NUCLEOTIDE SEQUENCE</scope>
</reference>
<organism evidence="1">
    <name type="scientific">marine sediment metagenome</name>
    <dbReference type="NCBI Taxonomy" id="412755"/>
    <lineage>
        <taxon>unclassified sequences</taxon>
        <taxon>metagenomes</taxon>
        <taxon>ecological metagenomes</taxon>
    </lineage>
</organism>
<dbReference type="AlphaFoldDB" id="A0A0F9W9I2"/>
<sequence length="65" mass="7403">MMDILCGHCINKMAVPGSAHIECAWRRGHKRHVWFYEGFDPCFPNPITECDGFKEGGGEFTKETN</sequence>
<dbReference type="EMBL" id="LAZR01000321">
    <property type="protein sequence ID" value="KKN74758.1"/>
    <property type="molecule type" value="Genomic_DNA"/>
</dbReference>
<evidence type="ECO:0000313" key="1">
    <source>
        <dbReference type="EMBL" id="KKN74758.1"/>
    </source>
</evidence>
<protein>
    <submittedName>
        <fullName evidence="1">Uncharacterized protein</fullName>
    </submittedName>
</protein>
<gene>
    <name evidence="1" type="ORF">LCGC14_0388000</name>
</gene>
<comment type="caution">
    <text evidence="1">The sequence shown here is derived from an EMBL/GenBank/DDBJ whole genome shotgun (WGS) entry which is preliminary data.</text>
</comment>